<dbReference type="PROSITE" id="PS50215">
    <property type="entry name" value="ADAM_MEPRO"/>
    <property type="match status" value="1"/>
</dbReference>
<dbReference type="SUPFAM" id="SSF57552">
    <property type="entry name" value="Blood coagulation inhibitor (disintegrin)"/>
    <property type="match status" value="1"/>
</dbReference>
<dbReference type="Proteomes" id="UP000085678">
    <property type="component" value="Unplaced"/>
</dbReference>
<accession>A0A1S3HAL1</accession>
<keyword evidence="4" id="KW-0812">Transmembrane</keyword>
<name>A0A1S3HAL1_LINAN</name>
<dbReference type="InterPro" id="IPR001762">
    <property type="entry name" value="Disintegrin_dom"/>
</dbReference>
<comment type="caution">
    <text evidence="2">Lacks conserved residue(s) required for the propagation of feature annotation.</text>
</comment>
<dbReference type="InterPro" id="IPR051489">
    <property type="entry name" value="ADAM_Metalloproteinase"/>
</dbReference>
<feature type="domain" description="Disintegrin" evidence="5">
    <location>
        <begin position="470"/>
        <end position="562"/>
    </location>
</feature>
<dbReference type="PROSITE" id="PS50214">
    <property type="entry name" value="DISINTEGRIN_2"/>
    <property type="match status" value="1"/>
</dbReference>
<dbReference type="GO" id="GO:0004222">
    <property type="term" value="F:metalloendopeptidase activity"/>
    <property type="evidence" value="ECO:0007669"/>
    <property type="project" value="InterPro"/>
</dbReference>
<keyword evidence="7" id="KW-1185">Reference proteome</keyword>
<dbReference type="InterPro" id="IPR032029">
    <property type="entry name" value="ADAM17_MPD"/>
</dbReference>
<feature type="binding site" evidence="2">
    <location>
        <position position="405"/>
    </location>
    <ligand>
        <name>Zn(2+)</name>
        <dbReference type="ChEBI" id="CHEBI:29105"/>
        <note>catalytic</note>
    </ligand>
</feature>
<dbReference type="SUPFAM" id="SSF55486">
    <property type="entry name" value="Metalloproteases ('zincins'), catalytic domain"/>
    <property type="match status" value="1"/>
</dbReference>
<dbReference type="GO" id="GO:0007219">
    <property type="term" value="P:Notch signaling pathway"/>
    <property type="evidence" value="ECO:0007669"/>
    <property type="project" value="TreeGrafter"/>
</dbReference>
<evidence type="ECO:0000259" key="6">
    <source>
        <dbReference type="PROSITE" id="PS50215"/>
    </source>
</evidence>
<feature type="domain" description="Peptidase M12B" evidence="6">
    <location>
        <begin position="213"/>
        <end position="469"/>
    </location>
</feature>
<evidence type="ECO:0000256" key="3">
    <source>
        <dbReference type="SAM" id="MobiDB-lite"/>
    </source>
</evidence>
<dbReference type="SMART" id="SM00050">
    <property type="entry name" value="DISIN"/>
    <property type="match status" value="1"/>
</dbReference>
<dbReference type="InterPro" id="IPR001590">
    <property type="entry name" value="Peptidase_M12B"/>
</dbReference>
<protein>
    <submittedName>
        <fullName evidence="8">ADAM 17-like protease isoform X1</fullName>
    </submittedName>
</protein>
<keyword evidence="2" id="KW-0862">Zinc</keyword>
<dbReference type="InterPro" id="IPR024079">
    <property type="entry name" value="MetalloPept_cat_dom_sf"/>
</dbReference>
<proteinExistence type="predicted"/>
<dbReference type="Pfam" id="PF13688">
    <property type="entry name" value="Reprolysin_5"/>
    <property type="match status" value="1"/>
</dbReference>
<feature type="binding site" evidence="2">
    <location>
        <position position="401"/>
    </location>
    <ligand>
        <name>Zn(2+)</name>
        <dbReference type="ChEBI" id="CHEBI:29105"/>
        <note>catalytic</note>
    </ligand>
</feature>
<evidence type="ECO:0000313" key="8">
    <source>
        <dbReference type="RefSeq" id="XP_013383110.1"/>
    </source>
</evidence>
<evidence type="ECO:0000313" key="7">
    <source>
        <dbReference type="Proteomes" id="UP000085678"/>
    </source>
</evidence>
<dbReference type="InterPro" id="IPR036436">
    <property type="entry name" value="Disintegrin_dom_sf"/>
</dbReference>
<dbReference type="AlphaFoldDB" id="A0A1S3HAL1"/>
<feature type="binding site" evidence="2">
    <location>
        <position position="411"/>
    </location>
    <ligand>
        <name>Zn(2+)</name>
        <dbReference type="ChEBI" id="CHEBI:29105"/>
        <note>catalytic</note>
    </ligand>
</feature>
<organism evidence="7 8">
    <name type="scientific">Lingula anatina</name>
    <name type="common">Brachiopod</name>
    <name type="synonym">Lingula unguis</name>
    <dbReference type="NCBI Taxonomy" id="7574"/>
    <lineage>
        <taxon>Eukaryota</taxon>
        <taxon>Metazoa</taxon>
        <taxon>Spiralia</taxon>
        <taxon>Lophotrochozoa</taxon>
        <taxon>Brachiopoda</taxon>
        <taxon>Linguliformea</taxon>
        <taxon>Lingulata</taxon>
        <taxon>Lingulida</taxon>
        <taxon>Linguloidea</taxon>
        <taxon>Lingulidae</taxon>
        <taxon>Lingula</taxon>
    </lineage>
</organism>
<dbReference type="GeneID" id="106153651"/>
<feature type="region of interest" description="Disordered" evidence="3">
    <location>
        <begin position="183"/>
        <end position="205"/>
    </location>
</feature>
<dbReference type="KEGG" id="lak:106153651"/>
<dbReference type="Pfam" id="PF01562">
    <property type="entry name" value="Pep_M12B_propep"/>
    <property type="match status" value="1"/>
</dbReference>
<keyword evidence="4" id="KW-0472">Membrane</keyword>
<dbReference type="GO" id="GO:0005886">
    <property type="term" value="C:plasma membrane"/>
    <property type="evidence" value="ECO:0007669"/>
    <property type="project" value="TreeGrafter"/>
</dbReference>
<keyword evidence="4" id="KW-1133">Transmembrane helix</keyword>
<keyword evidence="2" id="KW-0479">Metal-binding</keyword>
<sequence length="749" mass="83952">MERIGMITVYISVLLFHVICATLTGRLAYFETLHHRDFSHVIHRRSLHTQTPSHREVAFSALGRRFHLFLQSQRGLLSPGFQAYAVDGAGKKKTISVDPDEVYSGYVEGEPDSSVLAYFEDKDLSATIKTPEDTYVIEPSWRHLSKSENYSMIAYRGSDMEKEFNKEHPNHIGSQFCGAIKEGWNDTDTNEEDADKDDDTASRAKRQTTFTRRRCPLLLVADYKFYEEMGRGAEEEMGGLKRTTTYLIALIARVNHIYRNTSFDGLDDFGFEIKEVRVHETATVPSDPKRLHYNMDIQKALKRQWDTRELLEAFAAGGDYSGVCLAHLFTFQIIGRVSTKTLGTLGLSYVASANPGDRGGVCSKAYYKGGADMFLNTGWSSAKNRNNERILTQEADLVTAHEFGHNWGSEHDPDSEECSPNAFNGGKHIMYTYSVSGYEKNNKIFSPCSKRAMGEVLRAKSASCFVEPSQSYCGNYIREENEECDAGLEGKSGTDHCCTESCTLRQGAQCSHINHACCTHQCVIAGPTQLCEARPDVNLACEKNAYCNGLDKDCPPPPKKDNGDPCFDRGKCKNGRCQPFCETLTPSQIPCVCDKVEDSCLWCCQANSSAECVPFVNQTTKLMLDLPDGKPCLQGYCVGGSCKLQRESLTQRFWRIIEEFSADAFVEFMRANIVGTILFLSLFIWIPASCVVWRIDKKREVEAAAEAEWFRPESVRFVPESQAKKIRPTRRPPGGSVVLSYPEIKDTAV</sequence>
<evidence type="ECO:0000256" key="4">
    <source>
        <dbReference type="SAM" id="Phobius"/>
    </source>
</evidence>
<evidence type="ECO:0000256" key="1">
    <source>
        <dbReference type="ARBA" id="ARBA00023157"/>
    </source>
</evidence>
<dbReference type="InterPro" id="IPR002870">
    <property type="entry name" value="Peptidase_M12B_N"/>
</dbReference>
<dbReference type="Pfam" id="PF00200">
    <property type="entry name" value="Disintegrin"/>
    <property type="match status" value="1"/>
</dbReference>
<dbReference type="GO" id="GO:0046872">
    <property type="term" value="F:metal ion binding"/>
    <property type="evidence" value="ECO:0007669"/>
    <property type="project" value="UniProtKB-KW"/>
</dbReference>
<evidence type="ECO:0000256" key="2">
    <source>
        <dbReference type="PROSITE-ProRule" id="PRU00276"/>
    </source>
</evidence>
<feature type="active site" evidence="2">
    <location>
        <position position="402"/>
    </location>
</feature>
<dbReference type="PANTHER" id="PTHR45702">
    <property type="entry name" value="ADAM10/ADAM17 METALLOPEPTIDASE FAMILY MEMBER"/>
    <property type="match status" value="1"/>
</dbReference>
<dbReference type="PANTHER" id="PTHR45702:SF6">
    <property type="entry name" value="DISINTEGRIN AND METALLOPROTEINASE DOMAIN-CONTAINING PROTEIN 17"/>
    <property type="match status" value="1"/>
</dbReference>
<dbReference type="STRING" id="7574.A0A1S3HAL1"/>
<dbReference type="Pfam" id="PF16698">
    <property type="entry name" value="ADAM17_MPD"/>
    <property type="match status" value="1"/>
</dbReference>
<keyword evidence="1" id="KW-1015">Disulfide bond</keyword>
<dbReference type="Gene3D" id="3.40.390.10">
    <property type="entry name" value="Collagenase (Catalytic Domain)"/>
    <property type="match status" value="1"/>
</dbReference>
<dbReference type="FunFam" id="4.10.70.10:FF:000003">
    <property type="entry name" value="Disintegrin and metalloproteinase domain-containing protein 17"/>
    <property type="match status" value="1"/>
</dbReference>
<reference evidence="8" key="1">
    <citation type="submission" date="2025-08" db="UniProtKB">
        <authorList>
            <consortium name="RefSeq"/>
        </authorList>
    </citation>
    <scope>IDENTIFICATION</scope>
    <source>
        <tissue evidence="8">Gonads</tissue>
    </source>
</reference>
<dbReference type="GO" id="GO:0006509">
    <property type="term" value="P:membrane protein ectodomain proteolysis"/>
    <property type="evidence" value="ECO:0007669"/>
    <property type="project" value="TreeGrafter"/>
</dbReference>
<evidence type="ECO:0000259" key="5">
    <source>
        <dbReference type="PROSITE" id="PS50214"/>
    </source>
</evidence>
<dbReference type="Gene3D" id="4.10.70.30">
    <property type="match status" value="1"/>
</dbReference>
<gene>
    <name evidence="8" type="primary">LOC106153651</name>
</gene>
<dbReference type="RefSeq" id="XP_013383110.1">
    <property type="nucleotide sequence ID" value="XM_013527656.1"/>
</dbReference>
<dbReference type="InParanoid" id="A0A1S3HAL1"/>
<feature type="transmembrane region" description="Helical" evidence="4">
    <location>
        <begin position="673"/>
        <end position="693"/>
    </location>
</feature>
<feature type="transmembrane region" description="Helical" evidence="4">
    <location>
        <begin position="7"/>
        <end position="29"/>
    </location>
</feature>
<feature type="compositionally biased region" description="Acidic residues" evidence="3">
    <location>
        <begin position="188"/>
        <end position="198"/>
    </location>
</feature>
<dbReference type="OrthoDB" id="2131567at2759"/>
<dbReference type="Gene3D" id="4.10.70.10">
    <property type="entry name" value="Disintegrin domain"/>
    <property type="match status" value="1"/>
</dbReference>
<dbReference type="FunCoup" id="A0A1S3HAL1">
    <property type="interactions" value="763"/>
</dbReference>